<dbReference type="PROSITE" id="PS50802">
    <property type="entry name" value="OTU"/>
    <property type="match status" value="1"/>
</dbReference>
<evidence type="ECO:0000256" key="3">
    <source>
        <dbReference type="SAM" id="MobiDB-lite"/>
    </source>
</evidence>
<accession>A0ABM1J338</accession>
<proteinExistence type="predicted"/>
<dbReference type="CDD" id="cd22761">
    <property type="entry name" value="OTU_OTUD6"/>
    <property type="match status" value="1"/>
</dbReference>
<dbReference type="Pfam" id="PF02338">
    <property type="entry name" value="OTU"/>
    <property type="match status" value="1"/>
</dbReference>
<feature type="coiled-coil region" evidence="2">
    <location>
        <begin position="5"/>
        <end position="61"/>
    </location>
</feature>
<dbReference type="InterPro" id="IPR050704">
    <property type="entry name" value="Peptidase_C85-like"/>
</dbReference>
<evidence type="ECO:0000313" key="5">
    <source>
        <dbReference type="Proteomes" id="UP000694924"/>
    </source>
</evidence>
<dbReference type="Gene3D" id="3.90.70.80">
    <property type="match status" value="1"/>
</dbReference>
<reference evidence="6" key="1">
    <citation type="submission" date="2025-08" db="UniProtKB">
        <authorList>
            <consortium name="RefSeq"/>
        </authorList>
    </citation>
    <scope>IDENTIFICATION</scope>
    <source>
        <tissue evidence="6">Whole body</tissue>
    </source>
</reference>
<dbReference type="InterPro" id="IPR049772">
    <property type="entry name" value="OTU_OTUD6"/>
</dbReference>
<name>A0ABM1J338_POLDO</name>
<feature type="compositionally biased region" description="Basic and acidic residues" evidence="3">
    <location>
        <begin position="79"/>
        <end position="100"/>
    </location>
</feature>
<evidence type="ECO:0000256" key="1">
    <source>
        <dbReference type="ARBA" id="ARBA00022801"/>
    </source>
</evidence>
<dbReference type="InterPro" id="IPR003323">
    <property type="entry name" value="OTU_dom"/>
</dbReference>
<feature type="domain" description="OTU" evidence="4">
    <location>
        <begin position="152"/>
        <end position="291"/>
    </location>
</feature>
<dbReference type="PANTHER" id="PTHR12419">
    <property type="entry name" value="OTU DOMAIN CONTAINING PROTEIN"/>
    <property type="match status" value="1"/>
</dbReference>
<evidence type="ECO:0000256" key="2">
    <source>
        <dbReference type="SAM" id="Coils"/>
    </source>
</evidence>
<organism evidence="5 6">
    <name type="scientific">Polistes dominula</name>
    <name type="common">European paper wasp</name>
    <name type="synonym">Vespa dominula</name>
    <dbReference type="NCBI Taxonomy" id="743375"/>
    <lineage>
        <taxon>Eukaryota</taxon>
        <taxon>Metazoa</taxon>
        <taxon>Ecdysozoa</taxon>
        <taxon>Arthropoda</taxon>
        <taxon>Hexapoda</taxon>
        <taxon>Insecta</taxon>
        <taxon>Pterygota</taxon>
        <taxon>Neoptera</taxon>
        <taxon>Endopterygota</taxon>
        <taxon>Hymenoptera</taxon>
        <taxon>Apocrita</taxon>
        <taxon>Aculeata</taxon>
        <taxon>Vespoidea</taxon>
        <taxon>Vespidae</taxon>
        <taxon>Polistinae</taxon>
        <taxon>Polistini</taxon>
        <taxon>Polistes</taxon>
    </lineage>
</organism>
<evidence type="ECO:0000313" key="6">
    <source>
        <dbReference type="RefSeq" id="XP_015186875.1"/>
    </source>
</evidence>
<keyword evidence="2" id="KW-0175">Coiled coil</keyword>
<protein>
    <submittedName>
        <fullName evidence="6">OTU domain-containing protein 6B</fullName>
    </submittedName>
</protein>
<dbReference type="RefSeq" id="XP_015186875.1">
    <property type="nucleotide sequence ID" value="XM_015331389.1"/>
</dbReference>
<dbReference type="Proteomes" id="UP000694924">
    <property type="component" value="Unplaced"/>
</dbReference>
<feature type="region of interest" description="Disordered" evidence="3">
    <location>
        <begin position="79"/>
        <end position="116"/>
    </location>
</feature>
<keyword evidence="1" id="KW-0378">Hydrolase</keyword>
<dbReference type="PANTHER" id="PTHR12419:SF10">
    <property type="entry name" value="DEUBIQUITINASE OTUD6B"/>
    <property type="match status" value="1"/>
</dbReference>
<sequence>MDELLVSEDELLQKHKRERKELQAQIQVLKKSICKGDKKKKKEVADEIARKEEDLEKKQDEELARWKIFQVTLNDTDAENLKETSDKNNDVKSKESEKVQQRVSKAQRRRCKKENAERERNQRIIEQEAFNIYGKRNVEIQSIKKILYERDLMLYEIPSDGHCLYNAVAHQLKMIGEIPLSLNDLRMKTAIYLRQNRDDFLPFISNPDSDQLLSPEQYEKYCNDIAETCAWGGAIELQVLSRILERQIEVIQATGTPYIVGDEFSKRKRIILTYHRYMYELGAHYNSVTKFLKADES</sequence>
<evidence type="ECO:0000259" key="4">
    <source>
        <dbReference type="PROSITE" id="PS50802"/>
    </source>
</evidence>
<dbReference type="InterPro" id="IPR038765">
    <property type="entry name" value="Papain-like_cys_pep_sf"/>
</dbReference>
<dbReference type="SUPFAM" id="SSF54001">
    <property type="entry name" value="Cysteine proteinases"/>
    <property type="match status" value="1"/>
</dbReference>
<dbReference type="GeneID" id="107071932"/>
<gene>
    <name evidence="6" type="primary">LOC107071932</name>
</gene>
<keyword evidence="5" id="KW-1185">Reference proteome</keyword>